<dbReference type="Gene3D" id="3.40.50.880">
    <property type="match status" value="1"/>
</dbReference>
<dbReference type="Proteomes" id="UP000549113">
    <property type="component" value="Unassembled WGS sequence"/>
</dbReference>
<evidence type="ECO:0000313" key="12">
    <source>
        <dbReference type="EMBL" id="MBB4140790.1"/>
    </source>
</evidence>
<evidence type="ECO:0000259" key="11">
    <source>
        <dbReference type="Pfam" id="PF08532"/>
    </source>
</evidence>
<evidence type="ECO:0000256" key="4">
    <source>
        <dbReference type="ARBA" id="ARBA00022801"/>
    </source>
</evidence>
<dbReference type="PANTHER" id="PTHR36447">
    <property type="entry name" value="BETA-GALACTOSIDASE GANA"/>
    <property type="match status" value="1"/>
</dbReference>
<keyword evidence="5 6" id="KW-0326">Glycosidase</keyword>
<comment type="similarity">
    <text evidence="2 6">Belongs to the glycosyl hydrolase 42 family.</text>
</comment>
<feature type="domain" description="Beta-galactosidase trimerisation" evidence="11">
    <location>
        <begin position="386"/>
        <end position="613"/>
    </location>
</feature>
<organism evidence="12 13">
    <name type="scientific">Microbacterium invictum</name>
    <dbReference type="NCBI Taxonomy" id="515415"/>
    <lineage>
        <taxon>Bacteria</taxon>
        <taxon>Bacillati</taxon>
        <taxon>Actinomycetota</taxon>
        <taxon>Actinomycetes</taxon>
        <taxon>Micrococcales</taxon>
        <taxon>Microbacteriaceae</taxon>
        <taxon>Microbacterium</taxon>
    </lineage>
</organism>
<dbReference type="GO" id="GO:0009341">
    <property type="term" value="C:beta-galactosidase complex"/>
    <property type="evidence" value="ECO:0007669"/>
    <property type="project" value="InterPro"/>
</dbReference>
<comment type="caution">
    <text evidence="12">The sequence shown here is derived from an EMBL/GenBank/DDBJ whole genome shotgun (WGS) entry which is preliminary data.</text>
</comment>
<dbReference type="GO" id="GO:0004565">
    <property type="term" value="F:beta-galactosidase activity"/>
    <property type="evidence" value="ECO:0007669"/>
    <property type="project" value="UniProtKB-EC"/>
</dbReference>
<accession>A0AA40SRA0</accession>
<dbReference type="InterPro" id="IPR017853">
    <property type="entry name" value="GH"/>
</dbReference>
<dbReference type="InterPro" id="IPR013529">
    <property type="entry name" value="Glyco_hydro_42_N"/>
</dbReference>
<feature type="binding site" evidence="8">
    <location>
        <position position="306"/>
    </location>
    <ligand>
        <name>substrate</name>
    </ligand>
</feature>
<reference evidence="12 13" key="1">
    <citation type="submission" date="2020-08" db="EMBL/GenBank/DDBJ databases">
        <title>Sequencing the genomes of 1000 actinobacteria strains.</title>
        <authorList>
            <person name="Klenk H.-P."/>
        </authorList>
    </citation>
    <scope>NUCLEOTIDE SEQUENCE [LARGE SCALE GENOMIC DNA]</scope>
    <source>
        <strain evidence="12 13">DSM 19600</strain>
    </source>
</reference>
<dbReference type="CDD" id="cd03143">
    <property type="entry name" value="A4_beta-galactosidase_middle_domain"/>
    <property type="match status" value="1"/>
</dbReference>
<sequence>MHYGGDYNPEQWPEEVWPEDIRLMKEAGVTTVTLGVFAWSRIQPAEGEFDWGWLDRIIELLHAGGIQIDMATATASPPPWATSAYPEMLPRTAEGAILWPGSRQAYAPTSPDYRRLAEELVTELVKRYVDHPAIVMWHVNNELGCHLHADYSDHAQAAFRIWLHQRYRHIDALNEAWGTDFWSQRYTSFEQIVPPRSMPYSPNSAGVLDFKRFTSDALLDLYKAERDIIRAAGATQPITTNFMGAFPAADYWRWAPELDFISDDNYPDPNDPESFRRSAFTRDLMRSLKPGVPWILMEQASSAINWRPSNAPKAPGQLAALSAQAVARGADGVMFFQWRQSRRGSEKFLTGMLPHSGTDTRVWREVLDLGQTLGALPALAANTGRAPVAVVFDWENWWAISNRDHPVELDYLALVQRWYDALHRQHIPVDIVHPSHDLSDYSLVIAPHLYLLTDESARNVSDYVEQGGQILFAAFTDVVDETDGFRATGYLRSLGELLGITLEEFGALLPPAQQSSGTSAGDTAAVSRSSAGPGENAATVDSPAGQLRGEYLAEVIHAVDAVVLGTFVDGRNRGMPALTSRDVGAGRAYYLATIPDDEGMERLMGWLAAEARVVPLLAGLSEWVEVIARGQVLFAINHGTEHVTLTLRGRELRSGRDVDVVSLGQHDWVAVDSWSAPQQR</sequence>
<keyword evidence="13" id="KW-1185">Reference proteome</keyword>
<name>A0AA40SRA0_9MICO</name>
<proteinExistence type="inferred from homology"/>
<protein>
    <recommendedName>
        <fullName evidence="3 6">Beta-galactosidase</fullName>
        <shortName evidence="6">Beta-gal</shortName>
        <ecNumber evidence="3 6">3.2.1.23</ecNumber>
    </recommendedName>
</protein>
<dbReference type="Pfam" id="PF08532">
    <property type="entry name" value="Glyco_hydro_42M"/>
    <property type="match status" value="1"/>
</dbReference>
<keyword evidence="4 6" id="KW-0378">Hydrolase</keyword>
<evidence type="ECO:0000259" key="10">
    <source>
        <dbReference type="Pfam" id="PF02449"/>
    </source>
</evidence>
<feature type="region of interest" description="Disordered" evidence="9">
    <location>
        <begin position="513"/>
        <end position="542"/>
    </location>
</feature>
<dbReference type="RefSeq" id="WP_241740153.1">
    <property type="nucleotide sequence ID" value="NZ_BAABCO010000004.1"/>
</dbReference>
<dbReference type="AlphaFoldDB" id="A0AA40SRA0"/>
<dbReference type="InterPro" id="IPR003476">
    <property type="entry name" value="Glyco_hydro_42"/>
</dbReference>
<feature type="active site" description="Proton donor" evidence="7">
    <location>
        <position position="142"/>
    </location>
</feature>
<evidence type="ECO:0000256" key="9">
    <source>
        <dbReference type="SAM" id="MobiDB-lite"/>
    </source>
</evidence>
<feature type="binding site" evidence="8">
    <location>
        <position position="103"/>
    </location>
    <ligand>
        <name>substrate</name>
    </ligand>
</feature>
<dbReference type="InterPro" id="IPR013738">
    <property type="entry name" value="Beta_galactosidase_Trimer"/>
</dbReference>
<dbReference type="PANTHER" id="PTHR36447:SF1">
    <property type="entry name" value="BETA-GALACTOSIDASE GANA"/>
    <property type="match status" value="1"/>
</dbReference>
<feature type="compositionally biased region" description="Polar residues" evidence="9">
    <location>
        <begin position="513"/>
        <end position="530"/>
    </location>
</feature>
<evidence type="ECO:0000256" key="6">
    <source>
        <dbReference type="PIRNR" id="PIRNR001084"/>
    </source>
</evidence>
<dbReference type="GO" id="GO:0005975">
    <property type="term" value="P:carbohydrate metabolic process"/>
    <property type="evidence" value="ECO:0007669"/>
    <property type="project" value="InterPro"/>
</dbReference>
<evidence type="ECO:0000256" key="1">
    <source>
        <dbReference type="ARBA" id="ARBA00001412"/>
    </source>
</evidence>
<dbReference type="Pfam" id="PF02449">
    <property type="entry name" value="Glyco_hydro_42"/>
    <property type="match status" value="1"/>
</dbReference>
<dbReference type="InterPro" id="IPR029062">
    <property type="entry name" value="Class_I_gatase-like"/>
</dbReference>
<feature type="active site" description="Nucleophile" evidence="7">
    <location>
        <position position="298"/>
    </location>
</feature>
<feature type="domain" description="Glycoside hydrolase family 42 N-terminal" evidence="10">
    <location>
        <begin position="6"/>
        <end position="374"/>
    </location>
</feature>
<dbReference type="PIRSF" id="PIRSF001084">
    <property type="entry name" value="B-galactosidase"/>
    <property type="match status" value="1"/>
</dbReference>
<dbReference type="EC" id="3.2.1.23" evidence="3 6"/>
<dbReference type="EMBL" id="JACIFH010000001">
    <property type="protein sequence ID" value="MBB4140790.1"/>
    <property type="molecule type" value="Genomic_DNA"/>
</dbReference>
<evidence type="ECO:0000256" key="7">
    <source>
        <dbReference type="PIRSR" id="PIRSR001084-1"/>
    </source>
</evidence>
<evidence type="ECO:0000256" key="3">
    <source>
        <dbReference type="ARBA" id="ARBA00012756"/>
    </source>
</evidence>
<dbReference type="Gene3D" id="3.20.20.80">
    <property type="entry name" value="Glycosidases"/>
    <property type="match status" value="1"/>
</dbReference>
<evidence type="ECO:0000313" key="13">
    <source>
        <dbReference type="Proteomes" id="UP000549113"/>
    </source>
</evidence>
<evidence type="ECO:0000256" key="2">
    <source>
        <dbReference type="ARBA" id="ARBA00005940"/>
    </source>
</evidence>
<dbReference type="SUPFAM" id="SSF51445">
    <property type="entry name" value="(Trans)glycosidases"/>
    <property type="match status" value="1"/>
</dbReference>
<comment type="catalytic activity">
    <reaction evidence="1 6">
        <text>Hydrolysis of terminal non-reducing beta-D-galactose residues in beta-D-galactosides.</text>
        <dbReference type="EC" id="3.2.1.23"/>
    </reaction>
</comment>
<dbReference type="SUPFAM" id="SSF52317">
    <property type="entry name" value="Class I glutamine amidotransferase-like"/>
    <property type="match status" value="1"/>
</dbReference>
<evidence type="ECO:0000256" key="8">
    <source>
        <dbReference type="PIRSR" id="PIRSR001084-2"/>
    </source>
</evidence>
<evidence type="ECO:0000256" key="5">
    <source>
        <dbReference type="ARBA" id="ARBA00023295"/>
    </source>
</evidence>
<gene>
    <name evidence="12" type="ORF">BKA10_002584</name>
</gene>
<feature type="binding site" evidence="8">
    <location>
        <position position="141"/>
    </location>
    <ligand>
        <name>substrate</name>
    </ligand>
</feature>